<protein>
    <submittedName>
        <fullName evidence="1">Transcriptional regulator</fullName>
    </submittedName>
</protein>
<dbReference type="EMBL" id="RAWG01000044">
    <property type="protein sequence ID" value="RKH44812.1"/>
    <property type="molecule type" value="Genomic_DNA"/>
</dbReference>
<reference evidence="2" key="1">
    <citation type="submission" date="2018-09" db="EMBL/GenBank/DDBJ databases">
        <authorList>
            <person name="Livingstone P.G."/>
            <person name="Whitworth D.E."/>
        </authorList>
    </citation>
    <scope>NUCLEOTIDE SEQUENCE [LARGE SCALE GENOMIC DNA]</scope>
    <source>
        <strain evidence="2">CA040B</strain>
    </source>
</reference>
<evidence type="ECO:0000313" key="2">
    <source>
        <dbReference type="Proteomes" id="UP000273405"/>
    </source>
</evidence>
<dbReference type="Proteomes" id="UP000273405">
    <property type="component" value="Unassembled WGS sequence"/>
</dbReference>
<comment type="caution">
    <text evidence="1">The sequence shown here is derived from an EMBL/GenBank/DDBJ whole genome shotgun (WGS) entry which is preliminary data.</text>
</comment>
<proteinExistence type="predicted"/>
<gene>
    <name evidence="1" type="ORF">D7X12_09620</name>
</gene>
<name>A0A3A8NXF9_9BACT</name>
<evidence type="ECO:0000313" key="1">
    <source>
        <dbReference type="EMBL" id="RKH44812.1"/>
    </source>
</evidence>
<organism evidence="1 2">
    <name type="scientific">Corallococcus sicarius</name>
    <dbReference type="NCBI Taxonomy" id="2316726"/>
    <lineage>
        <taxon>Bacteria</taxon>
        <taxon>Pseudomonadati</taxon>
        <taxon>Myxococcota</taxon>
        <taxon>Myxococcia</taxon>
        <taxon>Myxococcales</taxon>
        <taxon>Cystobacterineae</taxon>
        <taxon>Myxococcaceae</taxon>
        <taxon>Corallococcus</taxon>
    </lineage>
</organism>
<dbReference type="AlphaFoldDB" id="A0A3A8NXF9"/>
<keyword evidence="2" id="KW-1185">Reference proteome</keyword>
<sequence>MTSKRTMTLNLSDLEMDVLETLATRKDISKTGVIRQALRLLQMIDVRAERGEKIYFENERTKDKAELMLL</sequence>
<accession>A0A3A8NXF9</accession>